<keyword evidence="1" id="KW-0175">Coiled coil</keyword>
<name>A0A916W3M8_9HYPH</name>
<sequence>MTAHRTAEQAQEVTPIRPGMEMLRTKETREAIAARINAVDANALAIKDEIKRLELRLSELDHALEQNAIERSQLIEMDEGQADYERRLERIAKGIA</sequence>
<accession>A0A916W3M8</accession>
<reference evidence="2 3" key="1">
    <citation type="journal article" date="2014" name="Int. J. Syst. Evol. Microbiol.">
        <title>Complete genome sequence of Corynebacterium casei LMG S-19264T (=DSM 44701T), isolated from a smear-ripened cheese.</title>
        <authorList>
            <consortium name="US DOE Joint Genome Institute (JGI-PGF)"/>
            <person name="Walter F."/>
            <person name="Albersmeier A."/>
            <person name="Kalinowski J."/>
            <person name="Ruckert C."/>
        </authorList>
    </citation>
    <scope>NUCLEOTIDE SEQUENCE [LARGE SCALE GENOMIC DNA]</scope>
    <source>
        <strain evidence="2 3">CGMCC 1.15896</strain>
    </source>
</reference>
<dbReference type="RefSeq" id="WP_127071391.1">
    <property type="nucleotide sequence ID" value="NZ_BMKB01000013.1"/>
</dbReference>
<keyword evidence="3" id="KW-1185">Reference proteome</keyword>
<evidence type="ECO:0000256" key="1">
    <source>
        <dbReference type="SAM" id="Coils"/>
    </source>
</evidence>
<comment type="caution">
    <text evidence="2">The sequence shown here is derived from an EMBL/GenBank/DDBJ whole genome shotgun (WGS) entry which is preliminary data.</text>
</comment>
<evidence type="ECO:0000313" key="2">
    <source>
        <dbReference type="EMBL" id="GGA64711.1"/>
    </source>
</evidence>
<evidence type="ECO:0000313" key="3">
    <source>
        <dbReference type="Proteomes" id="UP000596977"/>
    </source>
</evidence>
<organism evidence="2 3">
    <name type="scientific">Pelagibacterium lentulum</name>
    <dbReference type="NCBI Taxonomy" id="2029865"/>
    <lineage>
        <taxon>Bacteria</taxon>
        <taxon>Pseudomonadati</taxon>
        <taxon>Pseudomonadota</taxon>
        <taxon>Alphaproteobacteria</taxon>
        <taxon>Hyphomicrobiales</taxon>
        <taxon>Devosiaceae</taxon>
        <taxon>Pelagibacterium</taxon>
    </lineage>
</organism>
<dbReference type="EMBL" id="BMKB01000013">
    <property type="protein sequence ID" value="GGA64711.1"/>
    <property type="molecule type" value="Genomic_DNA"/>
</dbReference>
<protein>
    <submittedName>
        <fullName evidence="2">Uncharacterized protein</fullName>
    </submittedName>
</protein>
<feature type="coiled-coil region" evidence="1">
    <location>
        <begin position="36"/>
        <end position="70"/>
    </location>
</feature>
<dbReference type="AlphaFoldDB" id="A0A916W3M8"/>
<proteinExistence type="predicted"/>
<gene>
    <name evidence="2" type="ORF">GCM10011499_38970</name>
</gene>
<dbReference type="Proteomes" id="UP000596977">
    <property type="component" value="Unassembled WGS sequence"/>
</dbReference>